<keyword evidence="2" id="KW-1185">Reference proteome</keyword>
<comment type="caution">
    <text evidence="1">The sequence shown here is derived from an EMBL/GenBank/DDBJ whole genome shotgun (WGS) entry which is preliminary data.</text>
</comment>
<evidence type="ECO:0000313" key="1">
    <source>
        <dbReference type="EMBL" id="KAJ9064600.1"/>
    </source>
</evidence>
<reference evidence="1" key="1">
    <citation type="submission" date="2022-04" db="EMBL/GenBank/DDBJ databases">
        <title>Genome of the entomopathogenic fungus Entomophthora muscae.</title>
        <authorList>
            <person name="Elya C."/>
            <person name="Lovett B.R."/>
            <person name="Lee E."/>
            <person name="Macias A.M."/>
            <person name="Hajek A.E."/>
            <person name="De Bivort B.L."/>
            <person name="Kasson M.T."/>
            <person name="De Fine Licht H.H."/>
            <person name="Stajich J.E."/>
        </authorList>
    </citation>
    <scope>NUCLEOTIDE SEQUENCE</scope>
    <source>
        <strain evidence="1">Berkeley</strain>
    </source>
</reference>
<gene>
    <name evidence="1" type="ORF">DSO57_1028843</name>
</gene>
<dbReference type="EMBL" id="QTSX02004446">
    <property type="protein sequence ID" value="KAJ9064600.1"/>
    <property type="molecule type" value="Genomic_DNA"/>
</dbReference>
<dbReference type="Proteomes" id="UP001165960">
    <property type="component" value="Unassembled WGS sequence"/>
</dbReference>
<name>A0ACC2SQH0_9FUNG</name>
<sequence>MYPVCGDEDPLVTLIPASQVILPPSPPPTPGHPPPTQVVGLCSLTPPPQQDILLALPGTFLHDVLLAQCSSLDSMVLLCKLMSEHPKEGAYALKESIVYQNKQIWVPKSLCACVITEHHDPPCLGTQDQRNSWSSSGVPTVGSGSLRSLALGLSSVSLVRVQTQITKATMASSIPSSRHRVPGLLSW</sequence>
<accession>A0ACC2SQH0</accession>
<organism evidence="1 2">
    <name type="scientific">Entomophthora muscae</name>
    <dbReference type="NCBI Taxonomy" id="34485"/>
    <lineage>
        <taxon>Eukaryota</taxon>
        <taxon>Fungi</taxon>
        <taxon>Fungi incertae sedis</taxon>
        <taxon>Zoopagomycota</taxon>
        <taxon>Entomophthoromycotina</taxon>
        <taxon>Entomophthoromycetes</taxon>
        <taxon>Entomophthorales</taxon>
        <taxon>Entomophthoraceae</taxon>
        <taxon>Entomophthora</taxon>
    </lineage>
</organism>
<protein>
    <submittedName>
        <fullName evidence="1">Uncharacterized protein</fullName>
    </submittedName>
</protein>
<proteinExistence type="predicted"/>
<evidence type="ECO:0000313" key="2">
    <source>
        <dbReference type="Proteomes" id="UP001165960"/>
    </source>
</evidence>